<proteinExistence type="predicted"/>
<evidence type="ECO:0000313" key="1">
    <source>
        <dbReference type="EMBL" id="CAK9067981.1"/>
    </source>
</evidence>
<dbReference type="EMBL" id="CAXAMN010022274">
    <property type="protein sequence ID" value="CAK9067981.1"/>
    <property type="molecule type" value="Genomic_DNA"/>
</dbReference>
<protein>
    <submittedName>
        <fullName evidence="1">Uncharacterized protein</fullName>
    </submittedName>
</protein>
<dbReference type="Proteomes" id="UP001642484">
    <property type="component" value="Unassembled WGS sequence"/>
</dbReference>
<comment type="caution">
    <text evidence="1">The sequence shown here is derived from an EMBL/GenBank/DDBJ whole genome shotgun (WGS) entry which is preliminary data.</text>
</comment>
<evidence type="ECO:0000313" key="2">
    <source>
        <dbReference type="Proteomes" id="UP001642484"/>
    </source>
</evidence>
<name>A0ABP0NWL7_9DINO</name>
<keyword evidence="2" id="KW-1185">Reference proteome</keyword>
<organism evidence="1 2">
    <name type="scientific">Durusdinium trenchii</name>
    <dbReference type="NCBI Taxonomy" id="1381693"/>
    <lineage>
        <taxon>Eukaryota</taxon>
        <taxon>Sar</taxon>
        <taxon>Alveolata</taxon>
        <taxon>Dinophyceae</taxon>
        <taxon>Suessiales</taxon>
        <taxon>Symbiodiniaceae</taxon>
        <taxon>Durusdinium</taxon>
    </lineage>
</organism>
<sequence length="100" mass="10525">VTLADAGGLISGSLWGASTKSAGALQAALDAAPSGKWPAVKVEKVILRIVGYLHGEAHIRKLEGSDATKITVVSKECGDLKITPPESIVVADFQDLWDWK</sequence>
<feature type="non-terminal residue" evidence="1">
    <location>
        <position position="1"/>
    </location>
</feature>
<feature type="non-terminal residue" evidence="1">
    <location>
        <position position="100"/>
    </location>
</feature>
<accession>A0ABP0NWL7</accession>
<gene>
    <name evidence="1" type="ORF">CCMP2556_LOCUS33387</name>
</gene>
<reference evidence="1 2" key="1">
    <citation type="submission" date="2024-02" db="EMBL/GenBank/DDBJ databases">
        <authorList>
            <person name="Chen Y."/>
            <person name="Shah S."/>
            <person name="Dougan E. K."/>
            <person name="Thang M."/>
            <person name="Chan C."/>
        </authorList>
    </citation>
    <scope>NUCLEOTIDE SEQUENCE [LARGE SCALE GENOMIC DNA]</scope>
</reference>